<keyword evidence="1" id="KW-0805">Transcription regulation</keyword>
<reference evidence="6 7" key="1">
    <citation type="submission" date="2020-09" db="EMBL/GenBank/DDBJ databases">
        <title>Marinomonas sp. nov., isolated from the cysticercosis algae of Qingdao, China.</title>
        <authorList>
            <person name="Sun X."/>
        </authorList>
    </citation>
    <scope>NUCLEOTIDE SEQUENCE [LARGE SCALE GENOMIC DNA]</scope>
    <source>
        <strain evidence="6 7">SM2066</strain>
    </source>
</reference>
<dbReference type="Pfam" id="PF12833">
    <property type="entry name" value="HTH_18"/>
    <property type="match status" value="1"/>
</dbReference>
<accession>A0ABR8P1M8</accession>
<gene>
    <name evidence="6" type="ORF">IF202_14265</name>
</gene>
<proteinExistence type="predicted"/>
<dbReference type="PANTHER" id="PTHR46796">
    <property type="entry name" value="HTH-TYPE TRANSCRIPTIONAL ACTIVATOR RHAS-RELATED"/>
    <property type="match status" value="1"/>
</dbReference>
<evidence type="ECO:0000256" key="4">
    <source>
        <dbReference type="ARBA" id="ARBA00023163"/>
    </source>
</evidence>
<dbReference type="Gene3D" id="1.10.10.60">
    <property type="entry name" value="Homeodomain-like"/>
    <property type="match status" value="2"/>
</dbReference>
<protein>
    <submittedName>
        <fullName evidence="6">AraC family transcriptional regulator</fullName>
    </submittedName>
</protein>
<keyword evidence="7" id="KW-1185">Reference proteome</keyword>
<comment type="caution">
    <text evidence="6">The sequence shown here is derived from an EMBL/GenBank/DDBJ whole genome shotgun (WGS) entry which is preliminary data.</text>
</comment>
<dbReference type="SUPFAM" id="SSF46689">
    <property type="entry name" value="Homeodomain-like"/>
    <property type="match status" value="2"/>
</dbReference>
<feature type="domain" description="HTH araC/xylS-type" evidence="5">
    <location>
        <begin position="174"/>
        <end position="272"/>
    </location>
</feature>
<organism evidence="6 7">
    <name type="scientific">Marinomonas colpomeniae</name>
    <dbReference type="NCBI Taxonomy" id="2774408"/>
    <lineage>
        <taxon>Bacteria</taxon>
        <taxon>Pseudomonadati</taxon>
        <taxon>Pseudomonadota</taxon>
        <taxon>Gammaproteobacteria</taxon>
        <taxon>Oceanospirillales</taxon>
        <taxon>Oceanospirillaceae</taxon>
        <taxon>Marinomonas</taxon>
    </lineage>
</organism>
<evidence type="ECO:0000313" key="6">
    <source>
        <dbReference type="EMBL" id="MBD5772199.1"/>
    </source>
</evidence>
<sequence>MTISDTFNYQHIDELPGLTIGEATSAQFSFQPHFHLDYHIGLVTKGVLHQTWRGEKHSLTLGDICFIPPDVVHNGSEQGKDKYHLTTFRITPNRLKIFFFDSQYNDFQNQLAPNAINNPLLAKSLLQLKDSFQSEKHDLHQETLLTASMAELLRILNKKPTRGEDHELGKQEFIKIRDYCEANIQNKITLDELAILSGLTRFQFIRRFQKQIGLAPHAWLMRLRLEKACFSLASSNAMIADIATDNGFYDQSHFNRMFKMAYQIAPSQYRLHTA</sequence>
<evidence type="ECO:0000256" key="3">
    <source>
        <dbReference type="ARBA" id="ARBA00023159"/>
    </source>
</evidence>
<dbReference type="PROSITE" id="PS00041">
    <property type="entry name" value="HTH_ARAC_FAMILY_1"/>
    <property type="match status" value="1"/>
</dbReference>
<dbReference type="InterPro" id="IPR018060">
    <property type="entry name" value="HTH_AraC"/>
</dbReference>
<keyword evidence="3" id="KW-0010">Activator</keyword>
<evidence type="ECO:0000256" key="2">
    <source>
        <dbReference type="ARBA" id="ARBA00023125"/>
    </source>
</evidence>
<dbReference type="Gene3D" id="2.60.120.10">
    <property type="entry name" value="Jelly Rolls"/>
    <property type="match status" value="1"/>
</dbReference>
<dbReference type="InterPro" id="IPR050204">
    <property type="entry name" value="AraC_XylS_family_regulators"/>
</dbReference>
<evidence type="ECO:0000259" key="5">
    <source>
        <dbReference type="PROSITE" id="PS01124"/>
    </source>
</evidence>
<dbReference type="SUPFAM" id="SSF51215">
    <property type="entry name" value="Regulatory protein AraC"/>
    <property type="match status" value="1"/>
</dbReference>
<dbReference type="PANTHER" id="PTHR46796:SF11">
    <property type="entry name" value="TRANSCRIPTIONAL REGULATOR-RELATED"/>
    <property type="match status" value="1"/>
</dbReference>
<dbReference type="RefSeq" id="WP_191595573.1">
    <property type="nucleotide sequence ID" value="NZ_JACYFC010000004.1"/>
</dbReference>
<keyword evidence="2" id="KW-0238">DNA-binding</keyword>
<dbReference type="EMBL" id="JACYFC010000004">
    <property type="protein sequence ID" value="MBD5772199.1"/>
    <property type="molecule type" value="Genomic_DNA"/>
</dbReference>
<dbReference type="PROSITE" id="PS01124">
    <property type="entry name" value="HTH_ARAC_FAMILY_2"/>
    <property type="match status" value="1"/>
</dbReference>
<dbReference type="InterPro" id="IPR003313">
    <property type="entry name" value="AraC-bd"/>
</dbReference>
<dbReference type="InterPro" id="IPR020449">
    <property type="entry name" value="Tscrpt_reg_AraC-type_HTH"/>
</dbReference>
<dbReference type="InterPro" id="IPR014710">
    <property type="entry name" value="RmlC-like_jellyroll"/>
</dbReference>
<dbReference type="InterPro" id="IPR009057">
    <property type="entry name" value="Homeodomain-like_sf"/>
</dbReference>
<dbReference type="Pfam" id="PF02311">
    <property type="entry name" value="AraC_binding"/>
    <property type="match status" value="1"/>
</dbReference>
<dbReference type="InterPro" id="IPR018062">
    <property type="entry name" value="HTH_AraC-typ_CS"/>
</dbReference>
<name>A0ABR8P1M8_9GAMM</name>
<dbReference type="Proteomes" id="UP000604161">
    <property type="component" value="Unassembled WGS sequence"/>
</dbReference>
<dbReference type="PRINTS" id="PR00032">
    <property type="entry name" value="HTHARAC"/>
</dbReference>
<keyword evidence="4" id="KW-0804">Transcription</keyword>
<evidence type="ECO:0000313" key="7">
    <source>
        <dbReference type="Proteomes" id="UP000604161"/>
    </source>
</evidence>
<dbReference type="SMART" id="SM00342">
    <property type="entry name" value="HTH_ARAC"/>
    <property type="match status" value="1"/>
</dbReference>
<dbReference type="InterPro" id="IPR037923">
    <property type="entry name" value="HTH-like"/>
</dbReference>
<evidence type="ECO:0000256" key="1">
    <source>
        <dbReference type="ARBA" id="ARBA00023015"/>
    </source>
</evidence>